<dbReference type="PANTHER" id="PTHR30250:SF11">
    <property type="entry name" value="O-ANTIGEN TRANSPORTER-RELATED"/>
    <property type="match status" value="1"/>
</dbReference>
<evidence type="ECO:0000256" key="4">
    <source>
        <dbReference type="ARBA" id="ARBA00022989"/>
    </source>
</evidence>
<evidence type="ECO:0000256" key="2">
    <source>
        <dbReference type="ARBA" id="ARBA00022475"/>
    </source>
</evidence>
<evidence type="ECO:0000313" key="8">
    <source>
        <dbReference type="Proteomes" id="UP000305675"/>
    </source>
</evidence>
<feature type="transmembrane region" description="Helical" evidence="6">
    <location>
        <begin position="356"/>
        <end position="375"/>
    </location>
</feature>
<feature type="transmembrane region" description="Helical" evidence="6">
    <location>
        <begin position="381"/>
        <end position="398"/>
    </location>
</feature>
<dbReference type="AlphaFoldDB" id="A0A4U1BL22"/>
<feature type="transmembrane region" description="Helical" evidence="6">
    <location>
        <begin position="169"/>
        <end position="187"/>
    </location>
</feature>
<dbReference type="RefSeq" id="WP_136864486.1">
    <property type="nucleotide sequence ID" value="NZ_SWCJ01000015.1"/>
</dbReference>
<sequence>MRKNITLSFIDQGLVSAFNFALNLVLIKWWAPEEFGLFSLIFAISFVLMSLQNALINTPYAVLVPASEHPHALRHTLSHANLYFVLVITVSLGVLLTFITPLSSQISAISIAAFIGTRLLREYLRSRWSSELEFKPVLKVDVAFSLLMLVTVAGLSLNNANTLINLETLLWVLTTCQLLSVLTLLNLERKLLVSLPLKLSIPGYAAIWEQSRWSLVGVTTTELQNRGYVFVVGAVFGPASLGLIQAARVFFGPLSIIAGAWTRVAKPTLARLFSKQQYDEFTKSLIQAGIAFTLFNLVLALTLYLLWPWLKSTFFNSAYEQIGFVVAQWALVTLFFQLRATTSVGLQAQNRFKELAMATVWGAGAAMTSLGILSLLGNDSWVVMSVFVGESVALLYLIKLLRQFAPQRIDGVSEDV</sequence>
<keyword evidence="4 6" id="KW-1133">Transmembrane helix</keyword>
<evidence type="ECO:0000256" key="5">
    <source>
        <dbReference type="ARBA" id="ARBA00023136"/>
    </source>
</evidence>
<dbReference type="OrthoDB" id="6396247at2"/>
<feature type="transmembrane region" description="Helical" evidence="6">
    <location>
        <begin position="136"/>
        <end position="157"/>
    </location>
</feature>
<organism evidence="7 8">
    <name type="scientific">Ferrimonas aestuarii</name>
    <dbReference type="NCBI Taxonomy" id="2569539"/>
    <lineage>
        <taxon>Bacteria</taxon>
        <taxon>Pseudomonadati</taxon>
        <taxon>Pseudomonadota</taxon>
        <taxon>Gammaproteobacteria</taxon>
        <taxon>Alteromonadales</taxon>
        <taxon>Ferrimonadaceae</taxon>
        <taxon>Ferrimonas</taxon>
    </lineage>
</organism>
<feature type="transmembrane region" description="Helical" evidence="6">
    <location>
        <begin position="12"/>
        <end position="31"/>
    </location>
</feature>
<dbReference type="GO" id="GO:0005886">
    <property type="term" value="C:plasma membrane"/>
    <property type="evidence" value="ECO:0007669"/>
    <property type="project" value="UniProtKB-SubCell"/>
</dbReference>
<dbReference type="PANTHER" id="PTHR30250">
    <property type="entry name" value="PST FAMILY PREDICTED COLANIC ACID TRANSPORTER"/>
    <property type="match status" value="1"/>
</dbReference>
<keyword evidence="2" id="KW-1003">Cell membrane</keyword>
<dbReference type="InterPro" id="IPR050833">
    <property type="entry name" value="Poly_Biosynth_Transport"/>
</dbReference>
<evidence type="ECO:0000256" key="3">
    <source>
        <dbReference type="ARBA" id="ARBA00022692"/>
    </source>
</evidence>
<keyword evidence="5 6" id="KW-0472">Membrane</keyword>
<comment type="caution">
    <text evidence="7">The sequence shown here is derived from an EMBL/GenBank/DDBJ whole genome shotgun (WGS) entry which is preliminary data.</text>
</comment>
<feature type="transmembrane region" description="Helical" evidence="6">
    <location>
        <begin position="318"/>
        <end position="336"/>
    </location>
</feature>
<feature type="transmembrane region" description="Helical" evidence="6">
    <location>
        <begin position="37"/>
        <end position="62"/>
    </location>
</feature>
<comment type="subcellular location">
    <subcellularLocation>
        <location evidence="1">Cell membrane</location>
        <topology evidence="1">Multi-pass membrane protein</topology>
    </subcellularLocation>
</comment>
<evidence type="ECO:0000256" key="6">
    <source>
        <dbReference type="SAM" id="Phobius"/>
    </source>
</evidence>
<name>A0A4U1BL22_9GAMM</name>
<evidence type="ECO:0000256" key="1">
    <source>
        <dbReference type="ARBA" id="ARBA00004651"/>
    </source>
</evidence>
<protein>
    <recommendedName>
        <fullName evidence="9">Membrane protein involved in the export of O-antigen and teichoic acid</fullName>
    </recommendedName>
</protein>
<dbReference type="EMBL" id="SWCJ01000015">
    <property type="protein sequence ID" value="TKB51972.1"/>
    <property type="molecule type" value="Genomic_DNA"/>
</dbReference>
<keyword evidence="8" id="KW-1185">Reference proteome</keyword>
<proteinExistence type="predicted"/>
<evidence type="ECO:0000313" key="7">
    <source>
        <dbReference type="EMBL" id="TKB51972.1"/>
    </source>
</evidence>
<gene>
    <name evidence="7" type="ORF">FCL42_16265</name>
</gene>
<evidence type="ECO:0008006" key="9">
    <source>
        <dbReference type="Google" id="ProtNLM"/>
    </source>
</evidence>
<accession>A0A4U1BL22</accession>
<dbReference type="Proteomes" id="UP000305675">
    <property type="component" value="Unassembled WGS sequence"/>
</dbReference>
<feature type="transmembrane region" description="Helical" evidence="6">
    <location>
        <begin position="82"/>
        <end position="100"/>
    </location>
</feature>
<reference evidence="7 8" key="1">
    <citation type="submission" date="2019-04" db="EMBL/GenBank/DDBJ databases">
        <authorList>
            <person name="Hwang J.C."/>
        </authorList>
    </citation>
    <scope>NUCLEOTIDE SEQUENCE [LARGE SCALE GENOMIC DNA]</scope>
    <source>
        <strain evidence="7 8">IMCC35002</strain>
    </source>
</reference>
<feature type="transmembrane region" description="Helical" evidence="6">
    <location>
        <begin position="285"/>
        <end position="306"/>
    </location>
</feature>
<keyword evidence="3 6" id="KW-0812">Transmembrane</keyword>